<gene>
    <name evidence="1" type="ORF">PACLA_8A004656</name>
</gene>
<organism evidence="1 2">
    <name type="scientific">Paramuricea clavata</name>
    <name type="common">Red gorgonian</name>
    <name type="synonym">Violescent sea-whip</name>
    <dbReference type="NCBI Taxonomy" id="317549"/>
    <lineage>
        <taxon>Eukaryota</taxon>
        <taxon>Metazoa</taxon>
        <taxon>Cnidaria</taxon>
        <taxon>Anthozoa</taxon>
        <taxon>Octocorallia</taxon>
        <taxon>Malacalcyonacea</taxon>
        <taxon>Plexauridae</taxon>
        <taxon>Paramuricea</taxon>
    </lineage>
</organism>
<dbReference type="AlphaFoldDB" id="A0A6S7IX91"/>
<dbReference type="EMBL" id="CACRXK020012038">
    <property type="protein sequence ID" value="CAB4022567.1"/>
    <property type="molecule type" value="Genomic_DNA"/>
</dbReference>
<evidence type="ECO:0000313" key="2">
    <source>
        <dbReference type="Proteomes" id="UP001152795"/>
    </source>
</evidence>
<accession>A0A6S7IX91</accession>
<dbReference type="Proteomes" id="UP001152795">
    <property type="component" value="Unassembled WGS sequence"/>
</dbReference>
<evidence type="ECO:0000313" key="1">
    <source>
        <dbReference type="EMBL" id="CAB4022567.1"/>
    </source>
</evidence>
<sequence>MLDRSPLKEIYYVIYASMNPPYKVNEYGCVITRSRPVATKIWSMASDWKSHLTKERTAKKTVAEMTVHRLTSSKEVLSILHKLNNIISYSDVRLQNIAWARMVSANRRNLDLIDDEDEVKTVPEFYVGKLKGPPLFPDHSDNEEHDLLDECLKRDIVWSLPSAVSVNTNEETANNVGSWTPFNKEITVVQHGKALLEYLPVIPEAPDYKVCIDFVDYLCDLLKELEIGHIFAHTDQSHYLEITEGLRKRNNFNGRISPAKVLQGIICNDIRAGTIAFESSENAFNGGRYYRNMRLHKESFNAIVQFRAEKITSGFSEIDPNLKLKFQQLSSAPSPEAMEDVMVCPALKLLVQKIVQVEDGIESRMTTSYLRDVSSCTRVCS</sequence>
<keyword evidence="2" id="KW-1185">Reference proteome</keyword>
<dbReference type="OrthoDB" id="5949994at2759"/>
<proteinExistence type="predicted"/>
<reference evidence="1" key="1">
    <citation type="submission" date="2020-04" db="EMBL/GenBank/DDBJ databases">
        <authorList>
            <person name="Alioto T."/>
            <person name="Alioto T."/>
            <person name="Gomez Garrido J."/>
        </authorList>
    </citation>
    <scope>NUCLEOTIDE SEQUENCE</scope>
    <source>
        <strain evidence="1">A484AB</strain>
    </source>
</reference>
<comment type="caution">
    <text evidence="1">The sequence shown here is derived from an EMBL/GenBank/DDBJ whole genome shotgun (WGS) entry which is preliminary data.</text>
</comment>
<protein>
    <submittedName>
        <fullName evidence="1">Uncharacterized protein</fullName>
    </submittedName>
</protein>
<name>A0A6S7IX91_PARCT</name>